<dbReference type="AlphaFoldDB" id="A0A8J6Q3B9"/>
<dbReference type="EMBL" id="JACVXB010000008">
    <property type="protein sequence ID" value="MBD0833381.1"/>
    <property type="molecule type" value="Genomic_DNA"/>
</dbReference>
<name>A0A8J6Q3B9_9FLAO</name>
<dbReference type="Proteomes" id="UP000600588">
    <property type="component" value="Unassembled WGS sequence"/>
</dbReference>
<comment type="caution">
    <text evidence="1">The sequence shown here is derived from an EMBL/GenBank/DDBJ whole genome shotgun (WGS) entry which is preliminary data.</text>
</comment>
<proteinExistence type="predicted"/>
<keyword evidence="2" id="KW-1185">Reference proteome</keyword>
<organism evidence="1 2">
    <name type="scientific">Aestuariibaculum sediminum</name>
    <dbReference type="NCBI Taxonomy" id="2770637"/>
    <lineage>
        <taxon>Bacteria</taxon>
        <taxon>Pseudomonadati</taxon>
        <taxon>Bacteroidota</taxon>
        <taxon>Flavobacteriia</taxon>
        <taxon>Flavobacteriales</taxon>
        <taxon>Flavobacteriaceae</taxon>
    </lineage>
</organism>
<evidence type="ECO:0000313" key="1">
    <source>
        <dbReference type="EMBL" id="MBD0833381.1"/>
    </source>
</evidence>
<reference evidence="1 2" key="1">
    <citation type="submission" date="2020-09" db="EMBL/GenBank/DDBJ databases">
        <title>TT11 complete genome.</title>
        <authorList>
            <person name="Wu Z."/>
        </authorList>
    </citation>
    <scope>NUCLEOTIDE SEQUENCE [LARGE SCALE GENOMIC DNA]</scope>
    <source>
        <strain evidence="1 2">TT11</strain>
    </source>
</reference>
<evidence type="ECO:0000313" key="2">
    <source>
        <dbReference type="Proteomes" id="UP000600588"/>
    </source>
</evidence>
<accession>A0A8J6Q3B9</accession>
<sequence length="26" mass="2982">MTKNNLIEYLIKAFGSKLQNLSKITI</sequence>
<gene>
    <name evidence="1" type="ORF">ICJ83_14695</name>
</gene>
<protein>
    <submittedName>
        <fullName evidence="1">Uncharacterized protein</fullName>
    </submittedName>
</protein>